<comment type="similarity">
    <text evidence="1">Belongs to the prefoldin subunit beta family.</text>
</comment>
<dbReference type="Proteomes" id="UP001515500">
    <property type="component" value="Chromosome 17"/>
</dbReference>
<dbReference type="PANTHER" id="PTHR21431:SF0">
    <property type="entry name" value="PREFOLDIN SUBUNIT 6"/>
    <property type="match status" value="1"/>
</dbReference>
<dbReference type="PANTHER" id="PTHR21431">
    <property type="entry name" value="PREFOLDIN SUBUNIT 6"/>
    <property type="match status" value="1"/>
</dbReference>
<accession>A0AB40CV59</accession>
<dbReference type="Pfam" id="PF01920">
    <property type="entry name" value="Prefoldin_2"/>
    <property type="match status" value="1"/>
</dbReference>
<dbReference type="GeneID" id="120280992"/>
<dbReference type="GO" id="GO:0006457">
    <property type="term" value="P:protein folding"/>
    <property type="evidence" value="ECO:0007669"/>
    <property type="project" value="InterPro"/>
</dbReference>
<dbReference type="Gene3D" id="1.10.287.370">
    <property type="match status" value="1"/>
</dbReference>
<dbReference type="InterPro" id="IPR009053">
    <property type="entry name" value="Prefoldin"/>
</dbReference>
<dbReference type="GO" id="GO:0009409">
    <property type="term" value="P:response to cold"/>
    <property type="evidence" value="ECO:0007669"/>
    <property type="project" value="UniProtKB-ARBA"/>
</dbReference>
<protein>
    <submittedName>
        <fullName evidence="4">Prefoldin subunit 6-like</fullName>
    </submittedName>
</protein>
<dbReference type="RefSeq" id="XP_039143884.1">
    <property type="nucleotide sequence ID" value="XM_039287950.1"/>
</dbReference>
<dbReference type="GO" id="GO:0051082">
    <property type="term" value="F:unfolded protein binding"/>
    <property type="evidence" value="ECO:0007669"/>
    <property type="project" value="InterPro"/>
</dbReference>
<evidence type="ECO:0000256" key="1">
    <source>
        <dbReference type="ARBA" id="ARBA00008045"/>
    </source>
</evidence>
<dbReference type="GO" id="GO:0005737">
    <property type="term" value="C:cytoplasm"/>
    <property type="evidence" value="ECO:0007669"/>
    <property type="project" value="TreeGrafter"/>
</dbReference>
<evidence type="ECO:0000313" key="3">
    <source>
        <dbReference type="Proteomes" id="UP001515500"/>
    </source>
</evidence>
<evidence type="ECO:0000313" key="4">
    <source>
        <dbReference type="RefSeq" id="XP_039143884.1"/>
    </source>
</evidence>
<keyword evidence="3" id="KW-1185">Reference proteome</keyword>
<dbReference type="InterPro" id="IPR002777">
    <property type="entry name" value="PFD_beta-like"/>
</dbReference>
<evidence type="ECO:0000256" key="2">
    <source>
        <dbReference type="ARBA" id="ARBA00023186"/>
    </source>
</evidence>
<reference evidence="4" key="1">
    <citation type="submission" date="2025-08" db="UniProtKB">
        <authorList>
            <consortium name="RefSeq"/>
        </authorList>
    </citation>
    <scope>IDENTIFICATION</scope>
</reference>
<dbReference type="GO" id="GO:0051087">
    <property type="term" value="F:protein-folding chaperone binding"/>
    <property type="evidence" value="ECO:0007669"/>
    <property type="project" value="TreeGrafter"/>
</dbReference>
<dbReference type="GO" id="GO:0051131">
    <property type="term" value="P:chaperone-mediated protein complex assembly"/>
    <property type="evidence" value="ECO:0007669"/>
    <property type="project" value="TreeGrafter"/>
</dbReference>
<gene>
    <name evidence="4" type="primary">LOC120280992</name>
</gene>
<dbReference type="GO" id="GO:0016272">
    <property type="term" value="C:prefoldin complex"/>
    <property type="evidence" value="ECO:0007669"/>
    <property type="project" value="InterPro"/>
</dbReference>
<proteinExistence type="inferred from homology"/>
<dbReference type="AlphaFoldDB" id="A0AB40CV59"/>
<name>A0AB40CV59_DIOCR</name>
<sequence>MASATAIKELERDLEAQAKALSKIQKDFSKNHQVRKQYTIQLGENELVHKELDLLKEDANVYKLIGLMVVKQDNTDNTEARGHARSTLL</sequence>
<organism evidence="3 4">
    <name type="scientific">Dioscorea cayennensis subsp. rotundata</name>
    <name type="common">White Guinea yam</name>
    <name type="synonym">Dioscorea rotundata</name>
    <dbReference type="NCBI Taxonomy" id="55577"/>
    <lineage>
        <taxon>Eukaryota</taxon>
        <taxon>Viridiplantae</taxon>
        <taxon>Streptophyta</taxon>
        <taxon>Embryophyta</taxon>
        <taxon>Tracheophyta</taxon>
        <taxon>Spermatophyta</taxon>
        <taxon>Magnoliopsida</taxon>
        <taxon>Liliopsida</taxon>
        <taxon>Dioscoreales</taxon>
        <taxon>Dioscoreaceae</taxon>
        <taxon>Dioscorea</taxon>
    </lineage>
</organism>
<dbReference type="SUPFAM" id="SSF46579">
    <property type="entry name" value="Prefoldin"/>
    <property type="match status" value="1"/>
</dbReference>
<keyword evidence="2" id="KW-0143">Chaperone</keyword>